<dbReference type="EMBL" id="JAARQN010000001">
    <property type="protein sequence ID" value="MBC1456734.1"/>
    <property type="molecule type" value="Genomic_DNA"/>
</dbReference>
<dbReference type="GO" id="GO:0009307">
    <property type="term" value="P:DNA restriction-modification system"/>
    <property type="evidence" value="ECO:0007669"/>
    <property type="project" value="InterPro"/>
</dbReference>
<name>A0A841YTF9_9LIST</name>
<dbReference type="PRINTS" id="PR00505">
    <property type="entry name" value="D12N6MTFRASE"/>
</dbReference>
<keyword evidence="5" id="KW-0949">S-adenosyl-L-methionine</keyword>
<dbReference type="Gene3D" id="1.10.1020.10">
    <property type="entry name" value="Adenine-specific Methyltransferase, Domain 2"/>
    <property type="match status" value="1"/>
</dbReference>
<dbReference type="GO" id="GO:0006298">
    <property type="term" value="P:mismatch repair"/>
    <property type="evidence" value="ECO:0007669"/>
    <property type="project" value="TreeGrafter"/>
</dbReference>
<evidence type="ECO:0000256" key="6">
    <source>
        <dbReference type="ARBA" id="ARBA00047942"/>
    </source>
</evidence>
<dbReference type="GO" id="GO:0032259">
    <property type="term" value="P:methylation"/>
    <property type="evidence" value="ECO:0007669"/>
    <property type="project" value="UniProtKB-KW"/>
</dbReference>
<evidence type="ECO:0000256" key="3">
    <source>
        <dbReference type="ARBA" id="ARBA00022603"/>
    </source>
</evidence>
<evidence type="ECO:0000256" key="2">
    <source>
        <dbReference type="ARBA" id="ARBA00011900"/>
    </source>
</evidence>
<dbReference type="RefSeq" id="WP_185388155.1">
    <property type="nucleotide sequence ID" value="NZ_JAARQN010000001.1"/>
</dbReference>
<dbReference type="InterPro" id="IPR012327">
    <property type="entry name" value="MeTrfase_D12"/>
</dbReference>
<evidence type="ECO:0000256" key="4">
    <source>
        <dbReference type="ARBA" id="ARBA00022679"/>
    </source>
</evidence>
<keyword evidence="3 7" id="KW-0489">Methyltransferase</keyword>
<dbReference type="InterPro" id="IPR029063">
    <property type="entry name" value="SAM-dependent_MTases_sf"/>
</dbReference>
<dbReference type="PANTHER" id="PTHR30481">
    <property type="entry name" value="DNA ADENINE METHYLASE"/>
    <property type="match status" value="1"/>
</dbReference>
<evidence type="ECO:0000256" key="5">
    <source>
        <dbReference type="ARBA" id="ARBA00022691"/>
    </source>
</evidence>
<dbReference type="InterPro" id="IPR023095">
    <property type="entry name" value="Ade_MeTrfase_dom_2"/>
</dbReference>
<reference evidence="7 8" key="1">
    <citation type="submission" date="2020-03" db="EMBL/GenBank/DDBJ databases">
        <title>Soil Listeria distribution.</title>
        <authorList>
            <person name="Liao J."/>
            <person name="Wiedmann M."/>
        </authorList>
    </citation>
    <scope>NUCLEOTIDE SEQUENCE [LARGE SCALE GENOMIC DNA]</scope>
    <source>
        <strain evidence="7 8">FSL L7-1614</strain>
    </source>
</reference>
<dbReference type="InterPro" id="IPR012263">
    <property type="entry name" value="M_m6A_EcoRV"/>
</dbReference>
<dbReference type="EC" id="2.1.1.72" evidence="2"/>
<evidence type="ECO:0000313" key="8">
    <source>
        <dbReference type="Proteomes" id="UP000569903"/>
    </source>
</evidence>
<accession>A0A841YTF9</accession>
<dbReference type="AlphaFoldDB" id="A0A841YTF9"/>
<protein>
    <recommendedName>
        <fullName evidence="2">site-specific DNA-methyltransferase (adenine-specific)</fullName>
        <ecNumber evidence="2">2.1.1.72</ecNumber>
    </recommendedName>
</protein>
<dbReference type="PIRSF" id="PIRSF000398">
    <property type="entry name" value="M_m6A_EcoRV"/>
    <property type="match status" value="1"/>
</dbReference>
<dbReference type="Pfam" id="PF02086">
    <property type="entry name" value="MethyltransfD12"/>
    <property type="match status" value="1"/>
</dbReference>
<proteinExistence type="inferred from homology"/>
<comment type="caution">
    <text evidence="7">The sequence shown here is derived from an EMBL/GenBank/DDBJ whole genome shotgun (WGS) entry which is preliminary data.</text>
</comment>
<dbReference type="SUPFAM" id="SSF53335">
    <property type="entry name" value="S-adenosyl-L-methionine-dependent methyltransferases"/>
    <property type="match status" value="1"/>
</dbReference>
<dbReference type="GO" id="GO:0009007">
    <property type="term" value="F:site-specific DNA-methyltransferase (adenine-specific) activity"/>
    <property type="evidence" value="ECO:0007669"/>
    <property type="project" value="UniProtKB-EC"/>
</dbReference>
<comment type="similarity">
    <text evidence="1">Belongs to the N(4)/N(6)-methyltransferase family.</text>
</comment>
<dbReference type="Proteomes" id="UP000569903">
    <property type="component" value="Unassembled WGS sequence"/>
</dbReference>
<evidence type="ECO:0000313" key="7">
    <source>
        <dbReference type="EMBL" id="MBC1456734.1"/>
    </source>
</evidence>
<dbReference type="PANTHER" id="PTHR30481:SF2">
    <property type="entry name" value="SITE-SPECIFIC DNA-METHYLTRANSFERASE (ADENINE-SPECIFIC)"/>
    <property type="match status" value="1"/>
</dbReference>
<keyword evidence="4" id="KW-0808">Transferase</keyword>
<gene>
    <name evidence="7" type="ORF">HB850_03130</name>
</gene>
<sequence length="292" mass="34001">MPVTSSPLRYPGGKTQLADFVLNLIELNELEEVTYIEPFSGGAGVAIELLLKERVDRIVLNDYDKSIHAVWYSILNHTEELVDLIKSTPLNIENWYQQRCIFEESKQHQNSLANGFATLFLNRTNRSGIINAGPIGGYNQLGNYRLDCRFNKDSIIEKIYAIAAKKDRIDLYRKDTIKLIDIIKKNYPEESSFIFFDPPYYVQGNKLYTNFFSDKDHRYLFNKINSLSNYHWITTYDYAPQIQSIYSQSHDIGKYYYEIQYSAQTKRRALEFMFVSGKTKINSHDKVVLTSV</sequence>
<dbReference type="GO" id="GO:0043565">
    <property type="term" value="F:sequence-specific DNA binding"/>
    <property type="evidence" value="ECO:0007669"/>
    <property type="project" value="TreeGrafter"/>
</dbReference>
<evidence type="ECO:0000256" key="1">
    <source>
        <dbReference type="ARBA" id="ARBA00006594"/>
    </source>
</evidence>
<dbReference type="GO" id="GO:1904047">
    <property type="term" value="F:S-adenosyl-L-methionine binding"/>
    <property type="evidence" value="ECO:0007669"/>
    <property type="project" value="TreeGrafter"/>
</dbReference>
<comment type="catalytic activity">
    <reaction evidence="6">
        <text>a 2'-deoxyadenosine in DNA + S-adenosyl-L-methionine = an N(6)-methyl-2'-deoxyadenosine in DNA + S-adenosyl-L-homocysteine + H(+)</text>
        <dbReference type="Rhea" id="RHEA:15197"/>
        <dbReference type="Rhea" id="RHEA-COMP:12418"/>
        <dbReference type="Rhea" id="RHEA-COMP:12419"/>
        <dbReference type="ChEBI" id="CHEBI:15378"/>
        <dbReference type="ChEBI" id="CHEBI:57856"/>
        <dbReference type="ChEBI" id="CHEBI:59789"/>
        <dbReference type="ChEBI" id="CHEBI:90615"/>
        <dbReference type="ChEBI" id="CHEBI:90616"/>
        <dbReference type="EC" id="2.1.1.72"/>
    </reaction>
</comment>
<dbReference type="Gene3D" id="3.40.50.150">
    <property type="entry name" value="Vaccinia Virus protein VP39"/>
    <property type="match status" value="1"/>
</dbReference>
<organism evidence="7 8">
    <name type="scientific">Listeria newyorkensis</name>
    <dbReference type="NCBI Taxonomy" id="1497681"/>
    <lineage>
        <taxon>Bacteria</taxon>
        <taxon>Bacillati</taxon>
        <taxon>Bacillota</taxon>
        <taxon>Bacilli</taxon>
        <taxon>Bacillales</taxon>
        <taxon>Listeriaceae</taxon>
        <taxon>Listeria</taxon>
    </lineage>
</organism>